<dbReference type="STRING" id="1094619.G5ABZ7"/>
<feature type="compositionally biased region" description="Basic and acidic residues" evidence="2">
    <location>
        <begin position="344"/>
        <end position="362"/>
    </location>
</feature>
<protein>
    <recommendedName>
        <fullName evidence="10">Vacuolar protein sorting-associated protein</fullName>
    </recommendedName>
</protein>
<dbReference type="OMA" id="AMETEWH"/>
<dbReference type="GO" id="GO:0005765">
    <property type="term" value="C:lysosomal membrane"/>
    <property type="evidence" value="ECO:0007669"/>
    <property type="project" value="TreeGrafter"/>
</dbReference>
<keyword evidence="9" id="KW-1185">Reference proteome</keyword>
<name>G5ABZ7_PHYSP</name>
<dbReference type="InterPro" id="IPR003864">
    <property type="entry name" value="CSC1/OSCA1-like_7TM"/>
</dbReference>
<evidence type="ECO:0000259" key="4">
    <source>
        <dbReference type="Pfam" id="PF02714"/>
    </source>
</evidence>
<dbReference type="GO" id="GO:0005768">
    <property type="term" value="C:endosome"/>
    <property type="evidence" value="ECO:0007669"/>
    <property type="project" value="TreeGrafter"/>
</dbReference>
<keyword evidence="3" id="KW-0812">Transmembrane</keyword>
<dbReference type="GO" id="GO:0003779">
    <property type="term" value="F:actin binding"/>
    <property type="evidence" value="ECO:0007669"/>
    <property type="project" value="TreeGrafter"/>
</dbReference>
<dbReference type="GO" id="GO:0042144">
    <property type="term" value="P:vacuole fusion, non-autophagic"/>
    <property type="evidence" value="ECO:0007669"/>
    <property type="project" value="TreeGrafter"/>
</dbReference>
<feature type="compositionally biased region" description="Acidic residues" evidence="2">
    <location>
        <begin position="957"/>
        <end position="980"/>
    </location>
</feature>
<dbReference type="InterPro" id="IPR038132">
    <property type="entry name" value="Vps16_C_sf"/>
</dbReference>
<feature type="transmembrane region" description="Helical" evidence="3">
    <location>
        <begin position="660"/>
        <end position="684"/>
    </location>
</feature>
<feature type="transmembrane region" description="Helical" evidence="3">
    <location>
        <begin position="133"/>
        <end position="152"/>
    </location>
</feature>
<dbReference type="Pfam" id="PF04841">
    <property type="entry name" value="Vps16_N"/>
    <property type="match status" value="1"/>
</dbReference>
<reference evidence="8 9" key="1">
    <citation type="journal article" date="2006" name="Science">
        <title>Phytophthora genome sequences uncover evolutionary origins and mechanisms of pathogenesis.</title>
        <authorList>
            <person name="Tyler B.M."/>
            <person name="Tripathy S."/>
            <person name="Zhang X."/>
            <person name="Dehal P."/>
            <person name="Jiang R.H."/>
            <person name="Aerts A."/>
            <person name="Arredondo F.D."/>
            <person name="Baxter L."/>
            <person name="Bensasson D."/>
            <person name="Beynon J.L."/>
            <person name="Chapman J."/>
            <person name="Damasceno C.M."/>
            <person name="Dorrance A.E."/>
            <person name="Dou D."/>
            <person name="Dickerman A.W."/>
            <person name="Dubchak I.L."/>
            <person name="Garbelotto M."/>
            <person name="Gijzen M."/>
            <person name="Gordon S.G."/>
            <person name="Govers F."/>
            <person name="Grunwald N.J."/>
            <person name="Huang W."/>
            <person name="Ivors K.L."/>
            <person name="Jones R.W."/>
            <person name="Kamoun S."/>
            <person name="Krampis K."/>
            <person name="Lamour K.H."/>
            <person name="Lee M.K."/>
            <person name="McDonald W.H."/>
            <person name="Medina M."/>
            <person name="Meijer H.J."/>
            <person name="Nordberg E.K."/>
            <person name="Maclean D.J."/>
            <person name="Ospina-Giraldo M.D."/>
            <person name="Morris P.F."/>
            <person name="Phuntumart V."/>
            <person name="Putnam N.H."/>
            <person name="Rash S."/>
            <person name="Rose J.K."/>
            <person name="Sakihama Y."/>
            <person name="Salamov A.A."/>
            <person name="Savidor A."/>
            <person name="Scheuring C.F."/>
            <person name="Smith B.M."/>
            <person name="Sobral B.W."/>
            <person name="Terry A."/>
            <person name="Torto-Alalibo T.A."/>
            <person name="Win J."/>
            <person name="Xu Z."/>
            <person name="Zhang H."/>
            <person name="Grigoriev I.V."/>
            <person name="Rokhsar D.S."/>
            <person name="Boore J.L."/>
        </authorList>
    </citation>
    <scope>NUCLEOTIDE SEQUENCE [LARGE SCALE GENOMIC DNA]</scope>
    <source>
        <strain evidence="8 9">P6497</strain>
    </source>
</reference>
<dbReference type="Pfam" id="PF14703">
    <property type="entry name" value="PHM7_cyt"/>
    <property type="match status" value="1"/>
</dbReference>
<evidence type="ECO:0000259" key="5">
    <source>
        <dbReference type="Pfam" id="PF04840"/>
    </source>
</evidence>
<keyword evidence="3" id="KW-0472">Membrane</keyword>
<evidence type="ECO:0000256" key="2">
    <source>
        <dbReference type="SAM" id="MobiDB-lite"/>
    </source>
</evidence>
<evidence type="ECO:0000259" key="6">
    <source>
        <dbReference type="Pfam" id="PF04841"/>
    </source>
</evidence>
<accession>G5ABZ7</accession>
<comment type="similarity">
    <text evidence="1">Belongs to the VPS16 family.</text>
</comment>
<feature type="region of interest" description="Disordered" evidence="2">
    <location>
        <begin position="944"/>
        <end position="990"/>
    </location>
</feature>
<dbReference type="InterPro" id="IPR006925">
    <property type="entry name" value="Vps16_C"/>
</dbReference>
<dbReference type="Pfam" id="PF02714">
    <property type="entry name" value="RSN1_7TM"/>
    <property type="match status" value="1"/>
</dbReference>
<proteinExistence type="inferred from homology"/>
<dbReference type="PANTHER" id="PTHR12811:SF0">
    <property type="entry name" value="VACUOLAR PROTEIN SORTING-ASSOCIATED PROTEIN 16 HOMOLOG"/>
    <property type="match status" value="1"/>
</dbReference>
<organism evidence="8 9">
    <name type="scientific">Phytophthora sojae (strain P6497)</name>
    <name type="common">Soybean stem and root rot agent</name>
    <name type="synonym">Phytophthora megasperma f. sp. glycines</name>
    <dbReference type="NCBI Taxonomy" id="1094619"/>
    <lineage>
        <taxon>Eukaryota</taxon>
        <taxon>Sar</taxon>
        <taxon>Stramenopiles</taxon>
        <taxon>Oomycota</taxon>
        <taxon>Peronosporomycetes</taxon>
        <taxon>Peronosporales</taxon>
        <taxon>Peronosporaceae</taxon>
        <taxon>Phytophthora</taxon>
    </lineage>
</organism>
<evidence type="ECO:0000256" key="3">
    <source>
        <dbReference type="SAM" id="Phobius"/>
    </source>
</evidence>
<dbReference type="InterPro" id="IPR006926">
    <property type="entry name" value="Vps16_N"/>
</dbReference>
<feature type="transmembrane region" description="Helical" evidence="3">
    <location>
        <begin position="855"/>
        <end position="874"/>
    </location>
</feature>
<feature type="region of interest" description="Disordered" evidence="2">
    <location>
        <begin position="295"/>
        <end position="362"/>
    </location>
</feature>
<dbReference type="Gene3D" id="1.10.150.780">
    <property type="entry name" value="Vps16, C-terminal region"/>
    <property type="match status" value="1"/>
</dbReference>
<dbReference type="KEGG" id="psoj:PHYSODRAFT_530775"/>
<gene>
    <name evidence="8" type="ORF">PHYSODRAFT_530775</name>
</gene>
<feature type="transmembrane region" description="Helical" evidence="3">
    <location>
        <begin position="705"/>
        <end position="729"/>
    </location>
</feature>
<feature type="domain" description="Vps16 C-terminal" evidence="5">
    <location>
        <begin position="1584"/>
        <end position="1898"/>
    </location>
</feature>
<dbReference type="EMBL" id="JH159163">
    <property type="protein sequence ID" value="EGZ06872.1"/>
    <property type="molecule type" value="Genomic_DNA"/>
</dbReference>
<evidence type="ECO:0000259" key="7">
    <source>
        <dbReference type="Pfam" id="PF14703"/>
    </source>
</evidence>
<feature type="transmembrane region" description="Helical" evidence="3">
    <location>
        <begin position="238"/>
        <end position="257"/>
    </location>
</feature>
<dbReference type="GeneID" id="20661526"/>
<feature type="transmembrane region" description="Helical" evidence="3">
    <location>
        <begin position="47"/>
        <end position="67"/>
    </location>
</feature>
<evidence type="ECO:0008006" key="10">
    <source>
        <dbReference type="Google" id="ProtNLM"/>
    </source>
</evidence>
<dbReference type="SUPFAM" id="SSF50978">
    <property type="entry name" value="WD40 repeat-like"/>
    <property type="match status" value="1"/>
</dbReference>
<evidence type="ECO:0000313" key="8">
    <source>
        <dbReference type="EMBL" id="EGZ06872.1"/>
    </source>
</evidence>
<dbReference type="Proteomes" id="UP000002640">
    <property type="component" value="Unassembled WGS sequence"/>
</dbReference>
<dbReference type="Pfam" id="PF04840">
    <property type="entry name" value="Vps16_C"/>
    <property type="match status" value="1"/>
</dbReference>
<evidence type="ECO:0000313" key="9">
    <source>
        <dbReference type="Proteomes" id="UP000002640"/>
    </source>
</evidence>
<feature type="domain" description="CSC1/OSCA1-like 7TM region" evidence="4">
    <location>
        <begin position="601"/>
        <end position="878"/>
    </location>
</feature>
<feature type="region of interest" description="Disordered" evidence="2">
    <location>
        <begin position="1002"/>
        <end position="1022"/>
    </location>
</feature>
<feature type="domain" description="CSC1/OSCA1-like cytosolic" evidence="7">
    <location>
        <begin position="388"/>
        <end position="587"/>
    </location>
</feature>
<dbReference type="RefSeq" id="XP_009537636.1">
    <property type="nucleotide sequence ID" value="XM_009539341.1"/>
</dbReference>
<dbReference type="InParanoid" id="G5ABZ7"/>
<dbReference type="GO" id="GO:0006886">
    <property type="term" value="P:intracellular protein transport"/>
    <property type="evidence" value="ECO:0007669"/>
    <property type="project" value="InterPro"/>
</dbReference>
<sequence length="1914" mass="210994">MEDAVVAPSPSLLADAATRAPANNIWHVDYNATVAKDAAMGWQGMGFVLGFNGVMFLVALAVFQAGARSTRFSLFRFGSSSILSARAQQAAQFSLKKWGDLLWRTPIRDSDVELQLGPEGTFYLLYQQYTARFLGVLSVFAMLVLLPLYLTIGANAMQQVEAVAEAAVKGIEAIADGSARGATDLFAMDGGDAADAAASAVGSASGSLAASSAAQDEDSHWWSFAHATIRVMPHESPYLWVPVVMCYLTTLVFLVYYRQLSALATIPTHNSRRHKLAGLTTRSSSIMSNATSVATMGQPAGEVDKSSANVADEAVTPEVVTSPSKAKMEAEAEPEDPERQPLLAKEKAKEEKDPAVVVEEQKPKAPERTHLIGMQPSALSNRSLFVHRGLPKQLREQRMLRLLDEVFPGYVEDVSVVFNLAEFHSLQARRRREETELARMKILHELELNGEKPSWSLRLLPGGVMIPSLRSLLSNLFCCFRWCSRPVPMEEQEEKLQYHIKELREKEAMCLSRILHENKGAGRAFVIFKSARLRARFVRRVRNQSITSILARFPEHAQPRLVRYVRELGLTRWQLEAAPEPDDIDWQSVSFPFAKRTVVVLLVNVCILVVLLLFTSPIAVTSAISSSSSYSTGAAQSLSDLVAQLGDLVKKVSPHMAKLLATYIPTLILVMINAVLLNVLQIAGRIQPISTDSAKERLILRTASVYLIFNTIFVPSLAFMSIDAVLLYLEDDGEVLGMLGTLFLHNSGIFYVDYVLQRCFLGTALVLLRATEYVKFSWAKPRALTPREKVQAVEADQFYTGTQSAMQISTLTVVLMFSTVVPMILPLGTLYFVMQHGVDKYSLLNVRRRIKGRGSIARTATHATCVSLLLYQGAMSGFILERGTTSQSAAVLVLLMGTYIVVLWGYVQDKDQQRHMITRSGHSSLEHVPNAQNSEFPLSMLNSSLQPLEEGGPKGQDEEEQEGGEQGEPEEPPAGDEEEQAPAGPLRGRRPLETLTESSALLMFPSSSGDPDLLAGPDADSSDLYREPALRKSRGLRHLAPTAMETEWHTLGKVQYHKWAVYGMTWAAEGVTDLRDFVAACAPYGGPVALLRDPKKLVKVASDAPLARQLLLFNACGRKLGQVDWAPFEDARETLVGMTWTDELRLLCVFASGSCVAFSMAGDEETRFSLLPPGSKDKVATFEAWGGGLVALTEKMALVQVLDVDSVRPKVSLLPDCGLSDANPPTCMAVLEPKFLKSIYPEVLLGTSNRSLVVVSKDGGAQDMKLQDSIAAPISAVAIAPNGLFMALFSQDGILTVLNTMMDKKILSFDTQSKASPMSMCWCGEDSVLMYWPSAGLVMVGPYGSWLRFPYSESIVLAQEVDCCRVYSASSHDIVLRVPTCVENIKGVGSTAPAAMLYQALDAFDSGDAKADEHIRFILSQNALEDAIKDCVDAAGSEFDYASQTTLLRAASYGKCFVDSAMDASSALPGGAGTGGGNAMMDAELFVDMCRKIRVLNALRQQDVGFPLTVTQFDRLTAEVVVSRLVAMRHHFLALKICEYMKIPTDRVLVHWACEKVKAATSSDVSDEELVALVRKKLKNATLVSYADIANCAERVNRRRLATMFLDLEENASDQVPLLLSMGEFELALRKSLESNNTDLIYMTLFHLERTLPSMDEFRYVLNREPMYAEAVNLMLLYYRATKSSGSPALWTDVASAENDLLLSFKTSDVEEKITALKDATTKYTNAKLPSHAKLAEEQIELLQEQGKLEEKPENVKRRKLVGLSISNTMKLLLRDSKYEPKLLPLVAAFAKKFKVPDKRFYRVKIKALAETRQWDALHKFSMEKKNPPCGFKAFAIACLEEGEKQQAENYTARITSVDEKFETLIHLDMYSDALQLAIKLKDPEKLTNVRNLCNDDNICNQADKAAMELGFVS</sequence>
<dbReference type="InterPro" id="IPR036322">
    <property type="entry name" value="WD40_repeat_dom_sf"/>
</dbReference>
<feature type="transmembrane region" description="Helical" evidence="3">
    <location>
        <begin position="808"/>
        <end position="834"/>
    </location>
</feature>
<feature type="transmembrane region" description="Helical" evidence="3">
    <location>
        <begin position="598"/>
        <end position="620"/>
    </location>
</feature>
<dbReference type="SMR" id="G5ABZ7"/>
<dbReference type="PANTHER" id="PTHR12811">
    <property type="entry name" value="VACUOLAR PROTEIN SORTING VPS16"/>
    <property type="match status" value="1"/>
</dbReference>
<dbReference type="InterPro" id="IPR016534">
    <property type="entry name" value="VPS16"/>
</dbReference>
<feature type="domain" description="Vps16 N-terminal" evidence="6">
    <location>
        <begin position="1046"/>
        <end position="1460"/>
    </location>
</feature>
<feature type="transmembrane region" description="Helical" evidence="3">
    <location>
        <begin position="886"/>
        <end position="907"/>
    </location>
</feature>
<keyword evidence="3" id="KW-1133">Transmembrane helix</keyword>
<dbReference type="InterPro" id="IPR027815">
    <property type="entry name" value="CSC1/OSCA1-like_cyt"/>
</dbReference>
<dbReference type="GO" id="GO:0016197">
    <property type="term" value="P:endosomal transport"/>
    <property type="evidence" value="ECO:0007669"/>
    <property type="project" value="TreeGrafter"/>
</dbReference>
<dbReference type="GO" id="GO:0030897">
    <property type="term" value="C:HOPS complex"/>
    <property type="evidence" value="ECO:0007669"/>
    <property type="project" value="TreeGrafter"/>
</dbReference>
<evidence type="ECO:0000256" key="1">
    <source>
        <dbReference type="ARBA" id="ARBA00009250"/>
    </source>
</evidence>